<keyword evidence="1" id="KW-0723">Serine/threonine-protein kinase</keyword>
<dbReference type="PANTHER" id="PTHR24058">
    <property type="entry name" value="DUAL SPECIFICITY PROTEIN KINASE"/>
    <property type="match status" value="1"/>
</dbReference>
<keyword evidence="3" id="KW-0547">Nucleotide-binding</keyword>
<dbReference type="EMBL" id="CAAE01011333">
    <property type="protein sequence ID" value="CAF93722.1"/>
    <property type="molecule type" value="Genomic_DNA"/>
</dbReference>
<dbReference type="OrthoDB" id="437530at2759"/>
<dbReference type="SUPFAM" id="SSF56112">
    <property type="entry name" value="Protein kinase-like (PK-like)"/>
    <property type="match status" value="1"/>
</dbReference>
<dbReference type="KEGG" id="tng:GSTEN00009502G001"/>
<dbReference type="GO" id="GO:0004713">
    <property type="term" value="F:protein tyrosine kinase activity"/>
    <property type="evidence" value="ECO:0007669"/>
    <property type="project" value="TreeGrafter"/>
</dbReference>
<dbReference type="GO" id="GO:0016605">
    <property type="term" value="C:PML body"/>
    <property type="evidence" value="ECO:0007669"/>
    <property type="project" value="TreeGrafter"/>
</dbReference>
<evidence type="ECO:0000256" key="4">
    <source>
        <dbReference type="ARBA" id="ARBA00022777"/>
    </source>
</evidence>
<dbReference type="PROSITE" id="PS50011">
    <property type="entry name" value="PROTEIN_KINASE_DOM"/>
    <property type="match status" value="1"/>
</dbReference>
<dbReference type="PANTHER" id="PTHR24058:SF53">
    <property type="entry name" value="HOMEODOMAIN-INTERACTING PROTEIN KINASE 2"/>
    <property type="match status" value="1"/>
</dbReference>
<gene>
    <name evidence="7" type="ORF">GSTENG00009502001</name>
</gene>
<dbReference type="GO" id="GO:0042771">
    <property type="term" value="P:intrinsic apoptotic signaling pathway in response to DNA damage by p53 class mediator"/>
    <property type="evidence" value="ECO:0007669"/>
    <property type="project" value="TreeGrafter"/>
</dbReference>
<evidence type="ECO:0000256" key="1">
    <source>
        <dbReference type="ARBA" id="ARBA00022527"/>
    </source>
</evidence>
<evidence type="ECO:0000313" key="7">
    <source>
        <dbReference type="EMBL" id="CAF93722.1"/>
    </source>
</evidence>
<feature type="non-terminal residue" evidence="7">
    <location>
        <position position="1"/>
    </location>
</feature>
<dbReference type="AlphaFoldDB" id="Q4T060"/>
<reference evidence="7" key="1">
    <citation type="journal article" date="2004" name="Nature">
        <title>Genome duplication in the teleost fish Tetraodon nigroviridis reveals the early vertebrate proto-karyotype.</title>
        <authorList>
            <person name="Jaillon O."/>
            <person name="Aury J.-M."/>
            <person name="Brunet F."/>
            <person name="Petit J.-L."/>
            <person name="Stange-Thomann N."/>
            <person name="Mauceli E."/>
            <person name="Bouneau L."/>
            <person name="Fischer C."/>
            <person name="Ozouf-Costaz C."/>
            <person name="Bernot A."/>
            <person name="Nicaud S."/>
            <person name="Jaffe D."/>
            <person name="Fisher S."/>
            <person name="Lutfalla G."/>
            <person name="Dossat C."/>
            <person name="Segurens B."/>
            <person name="Dasilva C."/>
            <person name="Salanoubat M."/>
            <person name="Levy M."/>
            <person name="Boudet N."/>
            <person name="Castellano S."/>
            <person name="Anthouard V."/>
            <person name="Jubin C."/>
            <person name="Castelli V."/>
            <person name="Katinka M."/>
            <person name="Vacherie B."/>
            <person name="Biemont C."/>
            <person name="Skalli Z."/>
            <person name="Cattolico L."/>
            <person name="Poulain J."/>
            <person name="De Berardinis V."/>
            <person name="Cruaud C."/>
            <person name="Duprat S."/>
            <person name="Brottier P."/>
            <person name="Coutanceau J.-P."/>
            <person name="Gouzy J."/>
            <person name="Parra G."/>
            <person name="Lardier G."/>
            <person name="Chapple C."/>
            <person name="McKernan K.J."/>
            <person name="McEwan P."/>
            <person name="Bosak S."/>
            <person name="Kellis M."/>
            <person name="Volff J.-N."/>
            <person name="Guigo R."/>
            <person name="Zody M.C."/>
            <person name="Mesirov J."/>
            <person name="Lindblad-Toh K."/>
            <person name="Birren B."/>
            <person name="Nusbaum C."/>
            <person name="Kahn D."/>
            <person name="Robinson-Rechavi M."/>
            <person name="Laudet V."/>
            <person name="Schachter V."/>
            <person name="Quetier F."/>
            <person name="Saurin W."/>
            <person name="Scarpelli C."/>
            <person name="Wincker P."/>
            <person name="Lander E.S."/>
            <person name="Weissenbach J."/>
            <person name="Roest Crollius H."/>
        </authorList>
    </citation>
    <scope>NUCLEOTIDE SEQUENCE [LARGE SCALE GENOMIC DNA]</scope>
</reference>
<dbReference type="InterPro" id="IPR011009">
    <property type="entry name" value="Kinase-like_dom_sf"/>
</dbReference>
<dbReference type="GO" id="GO:0004674">
    <property type="term" value="F:protein serine/threonine kinase activity"/>
    <property type="evidence" value="ECO:0007669"/>
    <property type="project" value="UniProtKB-KW"/>
</dbReference>
<comment type="caution">
    <text evidence="7">The sequence shown here is derived from an EMBL/GenBank/DDBJ whole genome shotgun (WGS) entry which is preliminary data.</text>
</comment>
<keyword evidence="5" id="KW-0067">ATP-binding</keyword>
<dbReference type="GO" id="GO:0005524">
    <property type="term" value="F:ATP binding"/>
    <property type="evidence" value="ECO:0007669"/>
    <property type="project" value="UniProtKB-KW"/>
</dbReference>
<dbReference type="InterPro" id="IPR008271">
    <property type="entry name" value="Ser/Thr_kinase_AS"/>
</dbReference>
<dbReference type="GO" id="GO:0003713">
    <property type="term" value="F:transcription coactivator activity"/>
    <property type="evidence" value="ECO:0007669"/>
    <property type="project" value="TreeGrafter"/>
</dbReference>
<proteinExistence type="predicted"/>
<name>Q4T060_TETNG</name>
<keyword evidence="2" id="KW-0808">Transferase</keyword>
<feature type="domain" description="Protein kinase" evidence="6">
    <location>
        <begin position="1"/>
        <end position="42"/>
    </location>
</feature>
<dbReference type="Pfam" id="PF00069">
    <property type="entry name" value="Pkinase"/>
    <property type="match status" value="1"/>
</dbReference>
<dbReference type="GO" id="GO:0005737">
    <property type="term" value="C:cytoplasm"/>
    <property type="evidence" value="ECO:0007669"/>
    <property type="project" value="TreeGrafter"/>
</dbReference>
<dbReference type="GO" id="GO:0003714">
    <property type="term" value="F:transcription corepressor activity"/>
    <property type="evidence" value="ECO:0007669"/>
    <property type="project" value="TreeGrafter"/>
</dbReference>
<evidence type="ECO:0000259" key="6">
    <source>
        <dbReference type="PROSITE" id="PS50011"/>
    </source>
</evidence>
<dbReference type="InterPro" id="IPR050494">
    <property type="entry name" value="Ser_Thr_dual-spec_kinase"/>
</dbReference>
<accession>Q4T060</accession>
<evidence type="ECO:0000256" key="2">
    <source>
        <dbReference type="ARBA" id="ARBA00022679"/>
    </source>
</evidence>
<dbReference type="GO" id="GO:0046332">
    <property type="term" value="F:SMAD binding"/>
    <property type="evidence" value="ECO:0007669"/>
    <property type="project" value="TreeGrafter"/>
</dbReference>
<organism evidence="7">
    <name type="scientific">Tetraodon nigroviridis</name>
    <name type="common">Spotted green pufferfish</name>
    <name type="synonym">Chelonodon nigroviridis</name>
    <dbReference type="NCBI Taxonomy" id="99883"/>
    <lineage>
        <taxon>Eukaryota</taxon>
        <taxon>Metazoa</taxon>
        <taxon>Chordata</taxon>
        <taxon>Craniata</taxon>
        <taxon>Vertebrata</taxon>
        <taxon>Euteleostomi</taxon>
        <taxon>Actinopterygii</taxon>
        <taxon>Neopterygii</taxon>
        <taxon>Teleostei</taxon>
        <taxon>Neoteleostei</taxon>
        <taxon>Acanthomorphata</taxon>
        <taxon>Eupercaria</taxon>
        <taxon>Tetraodontiformes</taxon>
        <taxon>Tetradontoidea</taxon>
        <taxon>Tetraodontidae</taxon>
        <taxon>Tetraodon</taxon>
    </lineage>
</organism>
<keyword evidence="4" id="KW-0418">Kinase</keyword>
<evidence type="ECO:0000256" key="5">
    <source>
        <dbReference type="ARBA" id="ARBA00022840"/>
    </source>
</evidence>
<dbReference type="GO" id="GO:0007224">
    <property type="term" value="P:smoothened signaling pathway"/>
    <property type="evidence" value="ECO:0007669"/>
    <property type="project" value="TreeGrafter"/>
</dbReference>
<feature type="non-terminal residue" evidence="7">
    <location>
        <position position="42"/>
    </location>
</feature>
<dbReference type="GO" id="GO:0045944">
    <property type="term" value="P:positive regulation of transcription by RNA polymerase II"/>
    <property type="evidence" value="ECO:0007669"/>
    <property type="project" value="TreeGrafter"/>
</dbReference>
<dbReference type="PROSITE" id="PS00108">
    <property type="entry name" value="PROTEIN_KINASE_ST"/>
    <property type="match status" value="1"/>
</dbReference>
<evidence type="ECO:0000256" key="3">
    <source>
        <dbReference type="ARBA" id="ARBA00022741"/>
    </source>
</evidence>
<protein>
    <submittedName>
        <fullName evidence="7">(spotted green pufferfish) hypothetical protein</fullName>
    </submittedName>
</protein>
<dbReference type="InterPro" id="IPR000719">
    <property type="entry name" value="Prot_kinase_dom"/>
</dbReference>
<dbReference type="Gene3D" id="1.10.510.10">
    <property type="entry name" value="Transferase(Phosphotransferase) domain 1"/>
    <property type="match status" value="1"/>
</dbReference>
<sequence>QLFLALSDLKRLGILHTDLKPDNVMLVGKKELKIKVIDFGLA</sequence>
<reference evidence="7" key="2">
    <citation type="submission" date="2004-02" db="EMBL/GenBank/DDBJ databases">
        <authorList>
            <consortium name="Genoscope"/>
            <consortium name="Whitehead Institute Centre for Genome Research"/>
        </authorList>
    </citation>
    <scope>NUCLEOTIDE SEQUENCE</scope>
</reference>